<comment type="caution">
    <text evidence="1">The sequence shown here is derived from an EMBL/GenBank/DDBJ whole genome shotgun (WGS) entry which is preliminary data.</text>
</comment>
<dbReference type="InterPro" id="IPR027417">
    <property type="entry name" value="P-loop_NTPase"/>
</dbReference>
<keyword evidence="1" id="KW-0255">Endonuclease</keyword>
<name>A0A4P5ZL56_PLAAG</name>
<dbReference type="SUPFAM" id="SSF52540">
    <property type="entry name" value="P-loop containing nucleoside triphosphate hydrolases"/>
    <property type="match status" value="1"/>
</dbReference>
<proteinExistence type="predicted"/>
<dbReference type="PANTHER" id="PTHR37291:SF1">
    <property type="entry name" value="TYPE IV METHYL-DIRECTED RESTRICTION ENZYME ECOKMCRB SUBUNIT"/>
    <property type="match status" value="1"/>
</dbReference>
<keyword evidence="1" id="KW-0378">Hydrolase</keyword>
<protein>
    <submittedName>
        <fullName evidence="1">GTPase subunit of Type II restriction endonuclease</fullName>
    </submittedName>
</protein>
<accession>A0A4P5ZL56</accession>
<organism evidence="1 2">
    <name type="scientific">Planktothrix agardhii CCAP 1459/11A</name>
    <dbReference type="NCBI Taxonomy" id="282420"/>
    <lineage>
        <taxon>Bacteria</taxon>
        <taxon>Bacillati</taxon>
        <taxon>Cyanobacteriota</taxon>
        <taxon>Cyanophyceae</taxon>
        <taxon>Oscillatoriophycideae</taxon>
        <taxon>Oscillatoriales</taxon>
        <taxon>Microcoleaceae</taxon>
        <taxon>Planktothrix</taxon>
    </lineage>
</organism>
<dbReference type="EMBL" id="BJCD01000077">
    <property type="protein sequence ID" value="GDZ96113.1"/>
    <property type="molecule type" value="Genomic_DNA"/>
</dbReference>
<evidence type="ECO:0000313" key="2">
    <source>
        <dbReference type="Proteomes" id="UP000299794"/>
    </source>
</evidence>
<dbReference type="Proteomes" id="UP000299794">
    <property type="component" value="Unassembled WGS sequence"/>
</dbReference>
<dbReference type="PANTHER" id="PTHR37291">
    <property type="entry name" value="5-METHYLCYTOSINE-SPECIFIC RESTRICTION ENZYME B"/>
    <property type="match status" value="1"/>
</dbReference>
<sequence length="405" mass="47375">MRYNKPNLPLIKLTFTCKYCPRMTDNIKPIQKILFGCPGTGKSYKIREIAEEQLNITFDSDTKILKNTVKTVFHPEYTYGDFMGKLLPLTQGTNVMYKFYPGHFLKVLGMAYRGLIEGNNEHYLLVIDELNRGNAAAIFGTVFQLLDRESDHWSSYEVDVSEMELVGLLNSMGYNPKVKTDGSIKIDENGTENPFDKFCKELEIDLKNKSNNNGLRVLELLKQNKISIPQNLSIIATINTSDESIYYLDSAFKRRWDWQYIPIDVNEAEYIIAIFKTNLTKGKEVILFIPSYFDIEIEEYIFEKLNWIKLINDINHIIKINSKTIRKIEDKQIGVWFIKPDEQGEIPLEQVKYKLMFYLWDSVFGRDKNPLEEIISKAVKKEIKLITYDDFVRHTEVFLMYLYDN</sequence>
<evidence type="ECO:0000313" key="1">
    <source>
        <dbReference type="EMBL" id="GDZ96113.1"/>
    </source>
</evidence>
<reference evidence="2" key="1">
    <citation type="submission" date="2019-02" db="EMBL/GenBank/DDBJ databases">
        <title>Draft genome sequence of Planktothrix agardhii NIES-905.</title>
        <authorList>
            <person name="Yamaguchi H."/>
            <person name="Suzuki S."/>
            <person name="Kawachi M."/>
        </authorList>
    </citation>
    <scope>NUCLEOTIDE SEQUENCE [LARGE SCALE GENOMIC DNA]</scope>
    <source>
        <strain evidence="2">CCAP 1459/11A</strain>
    </source>
</reference>
<dbReference type="InterPro" id="IPR052934">
    <property type="entry name" value="Methyl-DNA_Rec/Restrict_Enz"/>
</dbReference>
<keyword evidence="1" id="KW-0540">Nuclease</keyword>
<gene>
    <name evidence="1" type="ORF">PA905_45460</name>
</gene>
<dbReference type="GO" id="GO:0004519">
    <property type="term" value="F:endonuclease activity"/>
    <property type="evidence" value="ECO:0007669"/>
    <property type="project" value="UniProtKB-KW"/>
</dbReference>
<dbReference type="Gene3D" id="3.40.50.300">
    <property type="entry name" value="P-loop containing nucleotide triphosphate hydrolases"/>
    <property type="match status" value="1"/>
</dbReference>
<dbReference type="AlphaFoldDB" id="A0A4P5ZL56"/>